<protein>
    <submittedName>
        <fullName evidence="3">Uncharacterized protein</fullName>
    </submittedName>
</protein>
<dbReference type="EMBL" id="BQNB010009442">
    <property type="protein sequence ID" value="GJS63583.1"/>
    <property type="molecule type" value="Genomic_DNA"/>
</dbReference>
<evidence type="ECO:0000256" key="1">
    <source>
        <dbReference type="SAM" id="Coils"/>
    </source>
</evidence>
<feature type="coiled-coil region" evidence="1">
    <location>
        <begin position="441"/>
        <end position="482"/>
    </location>
</feature>
<comment type="caution">
    <text evidence="3">The sequence shown here is derived from an EMBL/GenBank/DDBJ whole genome shotgun (WGS) entry which is preliminary data.</text>
</comment>
<reference evidence="3" key="2">
    <citation type="submission" date="2022-01" db="EMBL/GenBank/DDBJ databases">
        <authorList>
            <person name="Yamashiro T."/>
            <person name="Shiraishi A."/>
            <person name="Satake H."/>
            <person name="Nakayama K."/>
        </authorList>
    </citation>
    <scope>NUCLEOTIDE SEQUENCE</scope>
</reference>
<name>A0ABQ4XEA5_9ASTR</name>
<organism evidence="3 4">
    <name type="scientific">Tanacetum coccineum</name>
    <dbReference type="NCBI Taxonomy" id="301880"/>
    <lineage>
        <taxon>Eukaryota</taxon>
        <taxon>Viridiplantae</taxon>
        <taxon>Streptophyta</taxon>
        <taxon>Embryophyta</taxon>
        <taxon>Tracheophyta</taxon>
        <taxon>Spermatophyta</taxon>
        <taxon>Magnoliopsida</taxon>
        <taxon>eudicotyledons</taxon>
        <taxon>Gunneridae</taxon>
        <taxon>Pentapetalae</taxon>
        <taxon>asterids</taxon>
        <taxon>campanulids</taxon>
        <taxon>Asterales</taxon>
        <taxon>Asteraceae</taxon>
        <taxon>Asteroideae</taxon>
        <taxon>Anthemideae</taxon>
        <taxon>Anthemidinae</taxon>
        <taxon>Tanacetum</taxon>
    </lineage>
</organism>
<evidence type="ECO:0000313" key="4">
    <source>
        <dbReference type="Proteomes" id="UP001151760"/>
    </source>
</evidence>
<evidence type="ECO:0000256" key="2">
    <source>
        <dbReference type="SAM" id="MobiDB-lite"/>
    </source>
</evidence>
<proteinExistence type="predicted"/>
<feature type="region of interest" description="Disordered" evidence="2">
    <location>
        <begin position="363"/>
        <end position="404"/>
    </location>
</feature>
<feature type="compositionally biased region" description="Polar residues" evidence="2">
    <location>
        <begin position="374"/>
        <end position="387"/>
    </location>
</feature>
<feature type="region of interest" description="Disordered" evidence="2">
    <location>
        <begin position="297"/>
        <end position="346"/>
    </location>
</feature>
<keyword evidence="1" id="KW-0175">Coiled coil</keyword>
<feature type="region of interest" description="Disordered" evidence="2">
    <location>
        <begin position="580"/>
        <end position="601"/>
    </location>
</feature>
<dbReference type="Proteomes" id="UP001151760">
    <property type="component" value="Unassembled WGS sequence"/>
</dbReference>
<reference evidence="3" key="1">
    <citation type="journal article" date="2022" name="Int. J. Mol. Sci.">
        <title>Draft Genome of Tanacetum Coccineum: Genomic Comparison of Closely Related Tanacetum-Family Plants.</title>
        <authorList>
            <person name="Yamashiro T."/>
            <person name="Shiraishi A."/>
            <person name="Nakayama K."/>
            <person name="Satake H."/>
        </authorList>
    </citation>
    <scope>NUCLEOTIDE SEQUENCE</scope>
</reference>
<feature type="compositionally biased region" description="Polar residues" evidence="2">
    <location>
        <begin position="580"/>
        <end position="591"/>
    </location>
</feature>
<accession>A0ABQ4XEA5</accession>
<keyword evidence="4" id="KW-1185">Reference proteome</keyword>
<sequence length="646" mass="71924">MVKPVWNNTQRVNHQNFAKKTHPYAKKNLVLRAILMKSGLVSINTARQNISKTAVSVNTARQVNTAHSKTIVNAARPMSYLSKIAHSTVKRPIHKNTTFKNSNIDQRVNTVSGKKINTARPKAVVNAVKGNNVNAVKASTCWVWKPKTKVLDNGNPQMDLQDQGAKTINEEQQLHALVDGKKVIITESTVRRYLQLEDEEGVDCLPNATIFEQLALMSPKTTAWNEFSSTMASANICLATNQKFNFSKFIFESMIRNLENVFGKFLMYPRRVGKGFSGRVTPLFPTMVVQNQAELGEGSAIPTDPHHTPTIIESSTQPQKTQKPRKPKKKDTQVPQTSGPTEHVVDEAVHKELGDSLVRAATTASSLEAEHDSGNITKTRSKATPNESSSLGTTSGGGPRRQETMGDTIAQTRFENVSKLSNDSLLARGNTLRSYEDRLKLNELMEICTNLQQRVLDLEKTMTTQQNEIASLKRRVKKLEKKKRSRTHGMKRLYKVGLTARVESSGDEEDLGEDASKQERRTNAIDADEDITLVSVQDDANKEMFYVDTLNGEEVFVAGQNENIIEEIVKGIVLQEPGESTTTKISSQGLSQDKGKGILVEPDKPLKKKDQLKLDEEITLKIQAEIDEEERIARAEEEKIDEANIA</sequence>
<gene>
    <name evidence="3" type="ORF">Tco_0678147</name>
</gene>
<evidence type="ECO:0000313" key="3">
    <source>
        <dbReference type="EMBL" id="GJS63583.1"/>
    </source>
</evidence>